<comment type="caution">
    <text evidence="2">The sequence shown here is derived from an EMBL/GenBank/DDBJ whole genome shotgun (WGS) entry which is preliminary data.</text>
</comment>
<dbReference type="Gene3D" id="3.40.50.410">
    <property type="entry name" value="von Willebrand factor, type A domain"/>
    <property type="match status" value="1"/>
</dbReference>
<dbReference type="PANTHER" id="PTHR45737">
    <property type="entry name" value="VON WILLEBRAND FACTOR A DOMAIN-CONTAINING PROTEIN 5A"/>
    <property type="match status" value="1"/>
</dbReference>
<organism evidence="2 3">
    <name type="scientific">Paramuricea clavata</name>
    <name type="common">Red gorgonian</name>
    <name type="synonym">Violescent sea-whip</name>
    <dbReference type="NCBI Taxonomy" id="317549"/>
    <lineage>
        <taxon>Eukaryota</taxon>
        <taxon>Metazoa</taxon>
        <taxon>Cnidaria</taxon>
        <taxon>Anthozoa</taxon>
        <taxon>Octocorallia</taxon>
        <taxon>Malacalcyonacea</taxon>
        <taxon>Plexauridae</taxon>
        <taxon>Paramuricea</taxon>
    </lineage>
</organism>
<dbReference type="AlphaFoldDB" id="A0A6S7LGV0"/>
<keyword evidence="3" id="KW-1185">Reference proteome</keyword>
<name>A0A6S7LGV0_PARCT</name>
<dbReference type="Pfam" id="PF13768">
    <property type="entry name" value="VWA_3"/>
    <property type="match status" value="2"/>
</dbReference>
<dbReference type="PANTHER" id="PTHR45737:SF6">
    <property type="entry name" value="VON WILLEBRAND FACTOR A DOMAIN-CONTAINING PROTEIN 5A"/>
    <property type="match status" value="1"/>
</dbReference>
<dbReference type="PROSITE" id="PS51468">
    <property type="entry name" value="VIT"/>
    <property type="match status" value="1"/>
</dbReference>
<feature type="region of interest" description="Disordered" evidence="1">
    <location>
        <begin position="67"/>
        <end position="92"/>
    </location>
</feature>
<dbReference type="InterPro" id="IPR036465">
    <property type="entry name" value="vWFA_dom_sf"/>
</dbReference>
<reference evidence="2" key="1">
    <citation type="submission" date="2020-04" db="EMBL/GenBank/DDBJ databases">
        <authorList>
            <person name="Alioto T."/>
            <person name="Alioto T."/>
            <person name="Gomez Garrido J."/>
        </authorList>
    </citation>
    <scope>NUCLEOTIDE SEQUENCE</scope>
    <source>
        <strain evidence="2">A484AB</strain>
    </source>
</reference>
<dbReference type="InterPro" id="IPR013694">
    <property type="entry name" value="VIT"/>
</dbReference>
<dbReference type="EMBL" id="CACRXK020022853">
    <property type="protein sequence ID" value="CAB4037223.1"/>
    <property type="molecule type" value="Genomic_DNA"/>
</dbReference>
<evidence type="ECO:0000256" key="1">
    <source>
        <dbReference type="SAM" id="MobiDB-lite"/>
    </source>
</evidence>
<dbReference type="InterPro" id="IPR002035">
    <property type="entry name" value="VWF_A"/>
</dbReference>
<proteinExistence type="predicted"/>
<dbReference type="Proteomes" id="UP001152795">
    <property type="component" value="Unassembled WGS sequence"/>
</dbReference>
<dbReference type="OrthoDB" id="5968829at2759"/>
<gene>
    <name evidence="2" type="ORF">PACLA_8A050502</name>
</gene>
<dbReference type="SUPFAM" id="SSF53300">
    <property type="entry name" value="vWA-like"/>
    <property type="match status" value="1"/>
</dbReference>
<dbReference type="Pfam" id="PF08487">
    <property type="entry name" value="VIT"/>
    <property type="match status" value="1"/>
</dbReference>
<evidence type="ECO:0000313" key="3">
    <source>
        <dbReference type="Proteomes" id="UP001152795"/>
    </source>
</evidence>
<protein>
    <submittedName>
        <fullName evidence="2">Uncharacterized protein</fullName>
    </submittedName>
</protein>
<accession>A0A6S7LGV0</accession>
<feature type="region of interest" description="Disordered" evidence="1">
    <location>
        <begin position="516"/>
        <end position="552"/>
    </location>
</feature>
<sequence length="715" mass="77486">MYKEALSRGRTAAFGEEKKGDIFSLVLGNLPPGEKAVIQLTMVGELAVEPDGAVRFVLPTVLKHRYTPPGSTDPLAPENPTSGSGPVHHATGPPEYKFDMVINGASGIANVTSPSHEIHVENTDQNINVSLAEDKQTDIVILVQPKEAHKPLVIVEPGLSNGENDFQKNTVVMVSFFPEFKGDTSCLQAACEFVFVIDRSASMDGSYIQDASQTLVLFLKSIPEGCYFNVIGFGSSYVHLFPESVAYNQKNLDVAVKHAETWKRTLAARNYLTLSRTSLAMRQRKACRDKCFSFGIGSGASSTLVKGIAEAGKGTAEFITSGERMQAKVIRSLKKAMQPAVTNTKVSYTVPDGVTVTAVPKSSLPAIFIGERLIVYAILHQSSPPTEVQEGSICLSGDLLGAKVEHNMKFQVPAAVTKEHMLQVSTIHHLAAKKLIKEMELDLGSGRTNSYIIQLSCDANVISSQTAFIAIDEKRKEAVKGNLETWDILPDDELCSSGFPFTGRIRSKKSGGGGVCSVGASAPRSKKKLSGSPMLTRAKHSRTAKSPASAPLASESYLQPQFRFIQTYGEDQDISGVPCRAHYPVFGGGCDELPYVSLCEDENIPTKESTSTSPLTSIINLQLASGAWKMSAEMTGVMAKSTAEIKNACPVRCDGDMETIWATVIVLMYLQIRQTNFRDEWELIAGKAQTWLAKQNLPEGCSIQVLREKAMAFLS</sequence>
<evidence type="ECO:0000313" key="2">
    <source>
        <dbReference type="EMBL" id="CAB4037223.1"/>
    </source>
</evidence>